<reference evidence="2 3" key="1">
    <citation type="journal article" date="2010" name="Cell Res.">
        <title>Complete genome sequence of the rifamycin SV-producing Amycolatopsis mediterranei U32 revealed its genetic characteristics in phylogeny and metabolism.</title>
        <authorList>
            <person name="Zhao W."/>
            <person name="Zhong Y."/>
            <person name="Yuan H."/>
            <person name="Wang J."/>
            <person name="Zheng H."/>
            <person name="Wang Y."/>
            <person name="Cen X."/>
            <person name="Xu F."/>
            <person name="Bai J."/>
            <person name="Han X."/>
            <person name="Lu G."/>
            <person name="Zhu Y."/>
            <person name="Shao Z."/>
            <person name="Yan H."/>
            <person name="Li C."/>
            <person name="Peng N."/>
            <person name="Zhang Z."/>
            <person name="Zhang Y."/>
            <person name="Lin W."/>
            <person name="Fan Y."/>
            <person name="Qin Z."/>
            <person name="Hu Y."/>
            <person name="Zhu B."/>
            <person name="Wang S."/>
            <person name="Ding X."/>
            <person name="Zhao G.P."/>
        </authorList>
    </citation>
    <scope>NUCLEOTIDE SEQUENCE [LARGE SCALE GENOMIC DNA]</scope>
    <source>
        <strain evidence="3">U-32</strain>
    </source>
</reference>
<dbReference type="OrthoDB" id="3637913at2"/>
<name>A0A0H3D114_AMYMU</name>
<dbReference type="AlphaFoldDB" id="A0A0H3D114"/>
<dbReference type="HOGENOM" id="CLU_2893971_0_0_11"/>
<keyword evidence="1" id="KW-0472">Membrane</keyword>
<keyword evidence="1" id="KW-1133">Transmembrane helix</keyword>
<protein>
    <recommendedName>
        <fullName evidence="4">Integral membrane protein</fullName>
    </recommendedName>
</protein>
<accession>A0A0H3D114</accession>
<evidence type="ECO:0000313" key="2">
    <source>
        <dbReference type="EMBL" id="ADJ44619.1"/>
    </source>
</evidence>
<feature type="transmembrane region" description="Helical" evidence="1">
    <location>
        <begin position="7"/>
        <end position="26"/>
    </location>
</feature>
<dbReference type="Proteomes" id="UP000000328">
    <property type="component" value="Chromosome"/>
</dbReference>
<sequence length="64" mass="7053">MVSKTRVFLIMLLLLVVAIGMIVLLVKLDAGAFWIRTVPLAVLGFGAVFAQSMGWFRKKVEETG</sequence>
<dbReference type="PATRIC" id="fig|749927.5.peg.2917"/>
<evidence type="ECO:0000256" key="1">
    <source>
        <dbReference type="SAM" id="Phobius"/>
    </source>
</evidence>
<dbReference type="EMBL" id="CP002000">
    <property type="protein sequence ID" value="ADJ44619.1"/>
    <property type="molecule type" value="Genomic_DNA"/>
</dbReference>
<dbReference type="GeneID" id="92870601"/>
<evidence type="ECO:0008006" key="4">
    <source>
        <dbReference type="Google" id="ProtNLM"/>
    </source>
</evidence>
<dbReference type="KEGG" id="amd:AMED_2825"/>
<dbReference type="RefSeq" id="WP_013224692.1">
    <property type="nucleotide sequence ID" value="NC_014318.1"/>
</dbReference>
<proteinExistence type="predicted"/>
<gene>
    <name evidence="2" type="ordered locus">AMED_2825</name>
</gene>
<keyword evidence="1" id="KW-0812">Transmembrane</keyword>
<organism evidence="2 3">
    <name type="scientific">Amycolatopsis mediterranei (strain U-32)</name>
    <dbReference type="NCBI Taxonomy" id="749927"/>
    <lineage>
        <taxon>Bacteria</taxon>
        <taxon>Bacillati</taxon>
        <taxon>Actinomycetota</taxon>
        <taxon>Actinomycetes</taxon>
        <taxon>Pseudonocardiales</taxon>
        <taxon>Pseudonocardiaceae</taxon>
        <taxon>Amycolatopsis</taxon>
    </lineage>
</organism>
<evidence type="ECO:0000313" key="3">
    <source>
        <dbReference type="Proteomes" id="UP000000328"/>
    </source>
</evidence>
<feature type="transmembrane region" description="Helical" evidence="1">
    <location>
        <begin position="32"/>
        <end position="50"/>
    </location>
</feature>